<dbReference type="Pfam" id="PF02569">
    <property type="entry name" value="Pantoate_ligase"/>
    <property type="match status" value="1"/>
</dbReference>
<evidence type="ECO:0000256" key="4">
    <source>
        <dbReference type="ARBA" id="ARBA00022655"/>
    </source>
</evidence>
<dbReference type="RefSeq" id="WP_110347279.1">
    <property type="nucleotide sequence ID" value="NZ_QJHL01000003.1"/>
</dbReference>
<keyword evidence="5 8" id="KW-0547">Nucleotide-binding</keyword>
<evidence type="ECO:0000256" key="7">
    <source>
        <dbReference type="ARBA" id="ARBA00048258"/>
    </source>
</evidence>
<dbReference type="SUPFAM" id="SSF52374">
    <property type="entry name" value="Nucleotidylyl transferase"/>
    <property type="match status" value="1"/>
</dbReference>
<dbReference type="NCBIfam" id="TIGR00018">
    <property type="entry name" value="panC"/>
    <property type="match status" value="1"/>
</dbReference>
<evidence type="ECO:0000313" key="10">
    <source>
        <dbReference type="Proteomes" id="UP000247681"/>
    </source>
</evidence>
<dbReference type="InterPro" id="IPR003721">
    <property type="entry name" value="Pantoate_ligase"/>
</dbReference>
<comment type="pathway">
    <text evidence="1 8">Cofactor biosynthesis; (R)-pantothenate biosynthesis; (R)-pantothenate from (R)-pantoate and beta-alanine: step 1/1.</text>
</comment>
<dbReference type="GO" id="GO:0015940">
    <property type="term" value="P:pantothenate biosynthetic process"/>
    <property type="evidence" value="ECO:0007669"/>
    <property type="project" value="UniProtKB-UniRule"/>
</dbReference>
<comment type="caution">
    <text evidence="9">The sequence shown here is derived from an EMBL/GenBank/DDBJ whole genome shotgun (WGS) entry which is preliminary data.</text>
</comment>
<evidence type="ECO:0000256" key="2">
    <source>
        <dbReference type="ARBA" id="ARBA00009256"/>
    </source>
</evidence>
<comment type="function">
    <text evidence="8">Catalyzes the condensation of pantoate with beta-alanine in an ATP-dependent reaction via a pantoyl-adenylate intermediate.</text>
</comment>
<dbReference type="EC" id="6.3.2.1" evidence="8"/>
<evidence type="ECO:0000256" key="8">
    <source>
        <dbReference type="HAMAP-Rule" id="MF_00158"/>
    </source>
</evidence>
<keyword evidence="3 8" id="KW-0436">Ligase</keyword>
<comment type="similarity">
    <text evidence="2 8">Belongs to the pantothenate synthetase family.</text>
</comment>
<dbReference type="InterPro" id="IPR014729">
    <property type="entry name" value="Rossmann-like_a/b/a_fold"/>
</dbReference>
<dbReference type="PANTHER" id="PTHR21299">
    <property type="entry name" value="CYTIDYLATE KINASE/PANTOATE-BETA-ALANINE LIGASE"/>
    <property type="match status" value="1"/>
</dbReference>
<keyword evidence="8" id="KW-0963">Cytoplasm</keyword>
<proteinExistence type="inferred from homology"/>
<organism evidence="9 10">
    <name type="scientific">Flavobacterium hydrophilum</name>
    <dbReference type="NCBI Taxonomy" id="2211445"/>
    <lineage>
        <taxon>Bacteria</taxon>
        <taxon>Pseudomonadati</taxon>
        <taxon>Bacteroidota</taxon>
        <taxon>Flavobacteriia</taxon>
        <taxon>Flavobacteriales</taxon>
        <taxon>Flavobacteriaceae</taxon>
        <taxon>Flavobacterium</taxon>
    </lineage>
</organism>
<dbReference type="GO" id="GO:0005524">
    <property type="term" value="F:ATP binding"/>
    <property type="evidence" value="ECO:0007669"/>
    <property type="project" value="UniProtKB-KW"/>
</dbReference>
<comment type="catalytic activity">
    <reaction evidence="7 8">
        <text>(R)-pantoate + beta-alanine + ATP = (R)-pantothenate + AMP + diphosphate + H(+)</text>
        <dbReference type="Rhea" id="RHEA:10912"/>
        <dbReference type="ChEBI" id="CHEBI:15378"/>
        <dbReference type="ChEBI" id="CHEBI:15980"/>
        <dbReference type="ChEBI" id="CHEBI:29032"/>
        <dbReference type="ChEBI" id="CHEBI:30616"/>
        <dbReference type="ChEBI" id="CHEBI:33019"/>
        <dbReference type="ChEBI" id="CHEBI:57966"/>
        <dbReference type="ChEBI" id="CHEBI:456215"/>
        <dbReference type="EC" id="6.3.2.1"/>
    </reaction>
</comment>
<reference evidence="9 10" key="1">
    <citation type="submission" date="2018-05" db="EMBL/GenBank/DDBJ databases">
        <title>Flavobacterium sp. strain IMCC34758, incomplete genome.</title>
        <authorList>
            <person name="Joung Y."/>
        </authorList>
    </citation>
    <scope>NUCLEOTIDE SEQUENCE [LARGE SCALE GENOMIC DNA]</scope>
    <source>
        <strain evidence="9 10">IMCC34758</strain>
    </source>
</reference>
<evidence type="ECO:0000313" key="9">
    <source>
        <dbReference type="EMBL" id="PXY44552.1"/>
    </source>
</evidence>
<comment type="miscellaneous">
    <text evidence="8">The reaction proceeds by a bi uni uni bi ping pong mechanism.</text>
</comment>
<dbReference type="InterPro" id="IPR004821">
    <property type="entry name" value="Cyt_trans-like"/>
</dbReference>
<dbReference type="CDD" id="cd00560">
    <property type="entry name" value="PanC"/>
    <property type="match status" value="1"/>
</dbReference>
<feature type="binding site" evidence="8">
    <location>
        <position position="71"/>
    </location>
    <ligand>
        <name>beta-alanine</name>
        <dbReference type="ChEBI" id="CHEBI:57966"/>
    </ligand>
</feature>
<dbReference type="Gene3D" id="3.40.50.620">
    <property type="entry name" value="HUPs"/>
    <property type="match status" value="1"/>
</dbReference>
<dbReference type="UniPathway" id="UPA00028">
    <property type="reaction ID" value="UER00005"/>
</dbReference>
<evidence type="ECO:0000256" key="6">
    <source>
        <dbReference type="ARBA" id="ARBA00022840"/>
    </source>
</evidence>
<comment type="caution">
    <text evidence="8">Lacks conserved residue(s) required for the propagation of feature annotation.</text>
</comment>
<dbReference type="Gene3D" id="3.30.1300.10">
    <property type="entry name" value="Pantoate-beta-alanine ligase, C-terminal domain"/>
    <property type="match status" value="1"/>
</dbReference>
<protein>
    <recommendedName>
        <fullName evidence="8">Pantothenate synthetase</fullName>
        <shortName evidence="8">PS</shortName>
        <ecNumber evidence="8">6.3.2.1</ecNumber>
    </recommendedName>
    <alternativeName>
        <fullName evidence="8">Pantoate--beta-alanine ligase</fullName>
    </alternativeName>
    <alternativeName>
        <fullName evidence="8">Pantoate-activating enzyme</fullName>
    </alternativeName>
</protein>
<accession>A0A2V4C106</accession>
<keyword evidence="4 8" id="KW-0566">Pantothenate biosynthesis</keyword>
<feature type="binding site" evidence="8">
    <location>
        <begin position="159"/>
        <end position="162"/>
    </location>
    <ligand>
        <name>ATP</name>
        <dbReference type="ChEBI" id="CHEBI:30616"/>
    </ligand>
</feature>
<dbReference type="GO" id="GO:0005829">
    <property type="term" value="C:cytosol"/>
    <property type="evidence" value="ECO:0007669"/>
    <property type="project" value="TreeGrafter"/>
</dbReference>
<dbReference type="InterPro" id="IPR042176">
    <property type="entry name" value="Pantoate_ligase_C"/>
</dbReference>
<name>A0A2V4C106_9FLAO</name>
<keyword evidence="6 8" id="KW-0067">ATP-binding</keyword>
<dbReference type="OrthoDB" id="9773087at2"/>
<sequence length="292" mass="33592">MFALNFNNTAMHIFYGKVALIAYLKTIKTANSTIGFVPTMGALHQGHLALMQRSLKENDDTVVSIFVNPTQFNNPEDLEKYPRTLEEDVRKMRGLSDKMILYAPSVDDIYEGQTISQSFDFDGLENQMEGKFRPGHFNGVGTIVKRLFEIVSPTNAYFGEKDFQQLQIVKKMVEKNNLPVHVVGCPIFREENQLAMSSRNERLTHEERKEAAIIYKTLTEAKEIFNTKSPQDTVEFVENSFRNNKRFDLEYFVIADESTLLPIEHKINDKKYRAFIAVFVNSIRLIDTISLN</sequence>
<dbReference type="Proteomes" id="UP000247681">
    <property type="component" value="Unassembled WGS sequence"/>
</dbReference>
<keyword evidence="10" id="KW-1185">Reference proteome</keyword>
<feature type="binding site" evidence="8">
    <location>
        <begin position="196"/>
        <end position="199"/>
    </location>
    <ligand>
        <name>ATP</name>
        <dbReference type="ChEBI" id="CHEBI:30616"/>
    </ligand>
</feature>
<feature type="binding site" evidence="8">
    <location>
        <position position="165"/>
    </location>
    <ligand>
        <name>(R)-pantoate</name>
        <dbReference type="ChEBI" id="CHEBI:15980"/>
    </ligand>
</feature>
<comment type="subcellular location">
    <subcellularLocation>
        <location evidence="8">Cytoplasm</location>
    </subcellularLocation>
</comment>
<evidence type="ECO:0000256" key="3">
    <source>
        <dbReference type="ARBA" id="ARBA00022598"/>
    </source>
</evidence>
<dbReference type="EMBL" id="QJHL01000003">
    <property type="protein sequence ID" value="PXY44552.1"/>
    <property type="molecule type" value="Genomic_DNA"/>
</dbReference>
<evidence type="ECO:0000256" key="1">
    <source>
        <dbReference type="ARBA" id="ARBA00004990"/>
    </source>
</evidence>
<dbReference type="PANTHER" id="PTHR21299:SF1">
    <property type="entry name" value="PANTOATE--BETA-ALANINE LIGASE"/>
    <property type="match status" value="1"/>
</dbReference>
<dbReference type="AlphaFoldDB" id="A0A2V4C106"/>
<dbReference type="HAMAP" id="MF_00158">
    <property type="entry name" value="PanC"/>
    <property type="match status" value="1"/>
</dbReference>
<feature type="binding site" evidence="8">
    <location>
        <begin position="40"/>
        <end position="47"/>
    </location>
    <ligand>
        <name>ATP</name>
        <dbReference type="ChEBI" id="CHEBI:30616"/>
    </ligand>
</feature>
<comment type="subunit">
    <text evidence="8">Homodimer.</text>
</comment>
<feature type="binding site" evidence="8">
    <location>
        <position position="71"/>
    </location>
    <ligand>
        <name>(R)-pantoate</name>
        <dbReference type="ChEBI" id="CHEBI:15980"/>
    </ligand>
</feature>
<evidence type="ECO:0000256" key="5">
    <source>
        <dbReference type="ARBA" id="ARBA00022741"/>
    </source>
</evidence>
<gene>
    <name evidence="8" type="primary">panC</name>
    <name evidence="9" type="ORF">DMB68_13880</name>
</gene>
<dbReference type="NCBIfam" id="TIGR00125">
    <property type="entry name" value="cyt_tran_rel"/>
    <property type="match status" value="1"/>
</dbReference>
<feature type="active site" description="Proton donor" evidence="8">
    <location>
        <position position="47"/>
    </location>
</feature>
<dbReference type="GO" id="GO:0004592">
    <property type="term" value="F:pantoate-beta-alanine ligase activity"/>
    <property type="evidence" value="ECO:0007669"/>
    <property type="project" value="UniProtKB-UniRule"/>
</dbReference>